<protein>
    <submittedName>
        <fullName evidence="2">Uncharacterized protein</fullName>
    </submittedName>
</protein>
<proteinExistence type="predicted"/>
<evidence type="ECO:0000313" key="3">
    <source>
        <dbReference type="Proteomes" id="UP000242765"/>
    </source>
</evidence>
<dbReference type="EMBL" id="NEGB01000005">
    <property type="protein sequence ID" value="OTG65025.1"/>
    <property type="molecule type" value="Genomic_DNA"/>
</dbReference>
<gene>
    <name evidence="2" type="ORF">B9T28_09500</name>
</gene>
<dbReference type="AlphaFoldDB" id="A0A1Y3CFX9"/>
<keyword evidence="1" id="KW-0472">Membrane</keyword>
<feature type="transmembrane region" description="Helical" evidence="1">
    <location>
        <begin position="38"/>
        <end position="61"/>
    </location>
</feature>
<dbReference type="Proteomes" id="UP000242765">
    <property type="component" value="Unassembled WGS sequence"/>
</dbReference>
<evidence type="ECO:0000313" key="2">
    <source>
        <dbReference type="EMBL" id="OTG65025.1"/>
    </source>
</evidence>
<reference evidence="2 3" key="1">
    <citation type="submission" date="2017-04" db="EMBL/GenBank/DDBJ databases">
        <title>High diversity of culturable Acinetobacter species in natural soil and water ecosystems.</title>
        <authorList>
            <person name="Nemec A."/>
            <person name="Radolfova-Krizova L."/>
        </authorList>
    </citation>
    <scope>NUCLEOTIDE SEQUENCE [LARGE SCALE GENOMIC DNA]</scope>
    <source>
        <strain evidence="2 3">ANC 4999</strain>
    </source>
</reference>
<comment type="caution">
    <text evidence="2">The sequence shown here is derived from an EMBL/GenBank/DDBJ whole genome shotgun (WGS) entry which is preliminary data.</text>
</comment>
<evidence type="ECO:0000256" key="1">
    <source>
        <dbReference type="SAM" id="Phobius"/>
    </source>
</evidence>
<organism evidence="2 3">
    <name type="scientific">Acinetobacter silvestris</name>
    <dbReference type="NCBI Taxonomy" id="1977882"/>
    <lineage>
        <taxon>Bacteria</taxon>
        <taxon>Pseudomonadati</taxon>
        <taxon>Pseudomonadota</taxon>
        <taxon>Gammaproteobacteria</taxon>
        <taxon>Moraxellales</taxon>
        <taxon>Moraxellaceae</taxon>
        <taxon>Acinetobacter</taxon>
    </lineage>
</organism>
<accession>A0A1Y3CFX9</accession>
<dbReference type="OrthoDB" id="6713482at2"/>
<feature type="transmembrane region" description="Helical" evidence="1">
    <location>
        <begin position="7"/>
        <end position="26"/>
    </location>
</feature>
<keyword evidence="3" id="KW-1185">Reference proteome</keyword>
<name>A0A1Y3CFX9_9GAMM</name>
<keyword evidence="1" id="KW-0812">Transmembrane</keyword>
<dbReference type="RefSeq" id="WP_086203748.1">
    <property type="nucleotide sequence ID" value="NZ_NEGB01000005.1"/>
</dbReference>
<keyword evidence="1" id="KW-1133">Transmembrane helix</keyword>
<sequence length="234" mass="27325">MKLKSPMFWVYLTVNLYLISMLVFVSVEFFGDSDFNKISAFGSVLGGIGTCFAAFVALYFYNDWKEQHNAQIKYNYLNNTISILRSDLVSIAPILNKVIIAGEKYQHEDIVSLVDFDLKIVHELYSSHKTADLLFKEYYSVFKDDSTYLLYLKFSYIMEKTLNSLLTIHSIASDLEKLEEITRQLQIVAIPHKFNKNTITSHNICKMLPLDLYRQVEVYYFSIIDYLTNYKIKE</sequence>